<feature type="region of interest" description="Disordered" evidence="1">
    <location>
        <begin position="50"/>
        <end position="73"/>
    </location>
</feature>
<evidence type="ECO:0000313" key="3">
    <source>
        <dbReference type="Proteomes" id="UP001345963"/>
    </source>
</evidence>
<sequence length="73" mass="7737">MMDPLLPCVNTKGQVQVLFNRKLSTSSFAPLPASAAGLCPYMAAAGGQSQQSRQLIQTARETGSREIGCHGEE</sequence>
<organism evidence="2 3">
    <name type="scientific">Ataeniobius toweri</name>
    <dbReference type="NCBI Taxonomy" id="208326"/>
    <lineage>
        <taxon>Eukaryota</taxon>
        <taxon>Metazoa</taxon>
        <taxon>Chordata</taxon>
        <taxon>Craniata</taxon>
        <taxon>Vertebrata</taxon>
        <taxon>Euteleostomi</taxon>
        <taxon>Actinopterygii</taxon>
        <taxon>Neopterygii</taxon>
        <taxon>Teleostei</taxon>
        <taxon>Neoteleostei</taxon>
        <taxon>Acanthomorphata</taxon>
        <taxon>Ovalentaria</taxon>
        <taxon>Atherinomorphae</taxon>
        <taxon>Cyprinodontiformes</taxon>
        <taxon>Goodeidae</taxon>
        <taxon>Ataeniobius</taxon>
    </lineage>
</organism>
<evidence type="ECO:0000313" key="2">
    <source>
        <dbReference type="EMBL" id="MED6241768.1"/>
    </source>
</evidence>
<dbReference type="Proteomes" id="UP001345963">
    <property type="component" value="Unassembled WGS sequence"/>
</dbReference>
<protein>
    <submittedName>
        <fullName evidence="2">Uncharacterized protein</fullName>
    </submittedName>
</protein>
<name>A0ABU7AWB3_9TELE</name>
<dbReference type="EMBL" id="JAHUTI010030122">
    <property type="protein sequence ID" value="MED6241768.1"/>
    <property type="molecule type" value="Genomic_DNA"/>
</dbReference>
<evidence type="ECO:0000256" key="1">
    <source>
        <dbReference type="SAM" id="MobiDB-lite"/>
    </source>
</evidence>
<accession>A0ABU7AWB3</accession>
<comment type="caution">
    <text evidence="2">The sequence shown here is derived from an EMBL/GenBank/DDBJ whole genome shotgun (WGS) entry which is preliminary data.</text>
</comment>
<keyword evidence="3" id="KW-1185">Reference proteome</keyword>
<reference evidence="2 3" key="1">
    <citation type="submission" date="2021-07" db="EMBL/GenBank/DDBJ databases">
        <authorList>
            <person name="Palmer J.M."/>
        </authorList>
    </citation>
    <scope>NUCLEOTIDE SEQUENCE [LARGE SCALE GENOMIC DNA]</scope>
    <source>
        <strain evidence="2 3">AT_MEX2019</strain>
        <tissue evidence="2">Muscle</tissue>
    </source>
</reference>
<proteinExistence type="predicted"/>
<gene>
    <name evidence="2" type="ORF">ATANTOWER_026239</name>
</gene>
<feature type="compositionally biased region" description="Basic and acidic residues" evidence="1">
    <location>
        <begin position="62"/>
        <end position="73"/>
    </location>
</feature>